<feature type="signal peptide" evidence="1">
    <location>
        <begin position="1"/>
        <end position="24"/>
    </location>
</feature>
<dbReference type="EMBL" id="DSXR01000127">
    <property type="protein sequence ID" value="HGS88438.1"/>
    <property type="molecule type" value="Genomic_DNA"/>
</dbReference>
<evidence type="ECO:0000313" key="2">
    <source>
        <dbReference type="EMBL" id="HGS88438.1"/>
    </source>
</evidence>
<gene>
    <name evidence="2" type="ORF">ENT17_12610</name>
</gene>
<comment type="caution">
    <text evidence="2">The sequence shown here is derived from an EMBL/GenBank/DDBJ whole genome shotgun (WGS) entry which is preliminary data.</text>
</comment>
<proteinExistence type="predicted"/>
<accession>A0A7C4L1A3</accession>
<protein>
    <submittedName>
        <fullName evidence="2">Uncharacterized protein</fullName>
    </submittedName>
</protein>
<organism evidence="2">
    <name type="scientific">Bellilinea caldifistulae</name>
    <dbReference type="NCBI Taxonomy" id="360411"/>
    <lineage>
        <taxon>Bacteria</taxon>
        <taxon>Bacillati</taxon>
        <taxon>Chloroflexota</taxon>
        <taxon>Anaerolineae</taxon>
        <taxon>Anaerolineales</taxon>
        <taxon>Anaerolineaceae</taxon>
        <taxon>Bellilinea</taxon>
    </lineage>
</organism>
<feature type="chain" id="PRO_5027699224" evidence="1">
    <location>
        <begin position="25"/>
        <end position="458"/>
    </location>
</feature>
<dbReference type="AlphaFoldDB" id="A0A7C4L1A3"/>
<name>A0A7C4L1A3_9CHLR</name>
<reference evidence="2" key="1">
    <citation type="journal article" date="2020" name="mSystems">
        <title>Genome- and Community-Level Interaction Insights into Carbon Utilization and Element Cycling Functions of Hydrothermarchaeota in Hydrothermal Sediment.</title>
        <authorList>
            <person name="Zhou Z."/>
            <person name="Liu Y."/>
            <person name="Xu W."/>
            <person name="Pan J."/>
            <person name="Luo Z.H."/>
            <person name="Li M."/>
        </authorList>
    </citation>
    <scope>NUCLEOTIDE SEQUENCE [LARGE SCALE GENOMIC DNA]</scope>
    <source>
        <strain evidence="2">SpSt-556</strain>
    </source>
</reference>
<evidence type="ECO:0000256" key="1">
    <source>
        <dbReference type="SAM" id="SignalP"/>
    </source>
</evidence>
<sequence length="458" mass="47237">MKRIFVFLLIFCFLITTSVQSASAQGGNTYSAGFQVQNLEGSTANITLLFYDFNGNQVASIPDTIPANSNKTYYPLTGVNPGFAGSVVVQSDKKSASIVNLVIGNPIQGGGSYAGFNAPANSVSLPLLMKANFGIGTWFSVQNTTGAAMNVSVDYSGGGLGASQCDETVSVPAYSSKIFDQTTNSCLPNGWVGGAQLSASGGLAAVVVQVKSGAPSVWAYSGFVTKDKIFYVPLFSTNYYRSGSSINVQNAGSSATNVTITYTPNPGFPGNTCTETKTINPGQTVVFGFPQLPAGCGSTSGFAGITDTTNGAFVGSAVVTSNSANQDLVAIVNQVKRGANEGASYNAFYASNATNKISFPLVMDRNYGLFTGMSIINVGSANATVTCTFSGSSRTVTQTIAPGAGFTDVHLNQFSSGYVGAAICTAGASDKIVGILNQAKSGAPDSQDQLFTYEGINY</sequence>
<keyword evidence="1" id="KW-0732">Signal</keyword>